<gene>
    <name evidence="2" type="ORF">SHI21_12750</name>
</gene>
<accession>A0ABU5VVJ7</accession>
<dbReference type="InterPro" id="IPR029151">
    <property type="entry name" value="Sensor-like_sf"/>
</dbReference>
<dbReference type="Proteomes" id="UP001302274">
    <property type="component" value="Unassembled WGS sequence"/>
</dbReference>
<evidence type="ECO:0000313" key="2">
    <source>
        <dbReference type="EMBL" id="MEA9357086.1"/>
    </source>
</evidence>
<sequence length="179" mass="19486">MKFFLSVMLTTFLATSAFAEALTPEQTTALAAKVEELKKMGSDPKVVEAVKAVNATALADYKDMTQDKWKDLPVLDPKVRYFSKNPLAEFLKSKKTEMTTEMFVNAADGTKVAFLSKTSNWSHKGKPKHDDPMAGKVWQGSVEMDDSTGLKSVQVAVPVMDGGKAIGSMVVGFSVTKLK</sequence>
<reference evidence="2 3" key="1">
    <citation type="submission" date="2023-11" db="EMBL/GenBank/DDBJ databases">
        <title>A Novel Polar Bacteriovorax (B. antarcticus) Isolated from the Biocrust in Antarctica.</title>
        <authorList>
            <person name="Mun W."/>
            <person name="Choi S.Y."/>
            <person name="Mitchell R.J."/>
        </authorList>
    </citation>
    <scope>NUCLEOTIDE SEQUENCE [LARGE SCALE GENOMIC DNA]</scope>
    <source>
        <strain evidence="2 3">PP10</strain>
    </source>
</reference>
<feature type="signal peptide" evidence="1">
    <location>
        <begin position="1"/>
        <end position="19"/>
    </location>
</feature>
<organism evidence="2 3">
    <name type="scientific">Bacteriovorax antarcticus</name>
    <dbReference type="NCBI Taxonomy" id="3088717"/>
    <lineage>
        <taxon>Bacteria</taxon>
        <taxon>Pseudomonadati</taxon>
        <taxon>Bdellovibrionota</taxon>
        <taxon>Bacteriovoracia</taxon>
        <taxon>Bacteriovoracales</taxon>
        <taxon>Bacteriovoracaceae</taxon>
        <taxon>Bacteriovorax</taxon>
    </lineage>
</organism>
<dbReference type="EMBL" id="JAYGJQ010000002">
    <property type="protein sequence ID" value="MEA9357086.1"/>
    <property type="molecule type" value="Genomic_DNA"/>
</dbReference>
<name>A0ABU5VVJ7_9BACT</name>
<evidence type="ECO:0000256" key="1">
    <source>
        <dbReference type="SAM" id="SignalP"/>
    </source>
</evidence>
<keyword evidence="3" id="KW-1185">Reference proteome</keyword>
<dbReference type="SUPFAM" id="SSF103190">
    <property type="entry name" value="Sensory domain-like"/>
    <property type="match status" value="1"/>
</dbReference>
<dbReference type="RefSeq" id="WP_323576980.1">
    <property type="nucleotide sequence ID" value="NZ_JAYGJQ010000002.1"/>
</dbReference>
<evidence type="ECO:0000313" key="3">
    <source>
        <dbReference type="Proteomes" id="UP001302274"/>
    </source>
</evidence>
<protein>
    <recommendedName>
        <fullName evidence="4">Cache domain-containing protein</fullName>
    </recommendedName>
</protein>
<keyword evidence="1" id="KW-0732">Signal</keyword>
<proteinExistence type="predicted"/>
<feature type="chain" id="PRO_5045962024" description="Cache domain-containing protein" evidence="1">
    <location>
        <begin position="20"/>
        <end position="179"/>
    </location>
</feature>
<evidence type="ECO:0008006" key="4">
    <source>
        <dbReference type="Google" id="ProtNLM"/>
    </source>
</evidence>
<comment type="caution">
    <text evidence="2">The sequence shown here is derived from an EMBL/GenBank/DDBJ whole genome shotgun (WGS) entry which is preliminary data.</text>
</comment>